<keyword evidence="5" id="KW-0547">Nucleotide-binding</keyword>
<dbReference type="PROSITE" id="PS51450">
    <property type="entry name" value="LRR"/>
    <property type="match status" value="2"/>
</dbReference>
<dbReference type="SUPFAM" id="SSF49899">
    <property type="entry name" value="Concanavalin A-like lectins/glucanases"/>
    <property type="match status" value="1"/>
</dbReference>
<keyword evidence="3" id="KW-0433">Leucine-rich repeat</keyword>
<dbReference type="InterPro" id="IPR006574">
    <property type="entry name" value="PRY"/>
</dbReference>
<evidence type="ECO:0000256" key="6">
    <source>
        <dbReference type="ARBA" id="ARBA00022840"/>
    </source>
</evidence>
<dbReference type="GO" id="GO:0005737">
    <property type="term" value="C:cytoplasm"/>
    <property type="evidence" value="ECO:0007669"/>
    <property type="project" value="UniProtKB-SubCell"/>
</dbReference>
<evidence type="ECO:0000256" key="7">
    <source>
        <dbReference type="SAM" id="Phobius"/>
    </source>
</evidence>
<dbReference type="Pfam" id="PF00622">
    <property type="entry name" value="SPRY"/>
    <property type="match status" value="1"/>
</dbReference>
<organism evidence="9 10">
    <name type="scientific">Neogobius melanostomus</name>
    <name type="common">round goby</name>
    <dbReference type="NCBI Taxonomy" id="47308"/>
    <lineage>
        <taxon>Eukaryota</taxon>
        <taxon>Metazoa</taxon>
        <taxon>Chordata</taxon>
        <taxon>Craniata</taxon>
        <taxon>Vertebrata</taxon>
        <taxon>Euteleostomi</taxon>
        <taxon>Actinopterygii</taxon>
        <taxon>Neopterygii</taxon>
        <taxon>Teleostei</taxon>
        <taxon>Neoteleostei</taxon>
        <taxon>Acanthomorphata</taxon>
        <taxon>Gobiaria</taxon>
        <taxon>Gobiiformes</taxon>
        <taxon>Gobioidei</taxon>
        <taxon>Gobiidae</taxon>
        <taxon>Benthophilinae</taxon>
        <taxon>Neogobiini</taxon>
        <taxon>Neogobius</taxon>
    </lineage>
</organism>
<dbReference type="Gene3D" id="3.80.10.10">
    <property type="entry name" value="Ribonuclease Inhibitor"/>
    <property type="match status" value="2"/>
</dbReference>
<dbReference type="InterPro" id="IPR003879">
    <property type="entry name" value="Butyrophylin_SPRY"/>
</dbReference>
<dbReference type="Pfam" id="PF17779">
    <property type="entry name" value="WHD_NOD2"/>
    <property type="match status" value="1"/>
</dbReference>
<proteinExistence type="predicted"/>
<dbReference type="Proteomes" id="UP000694523">
    <property type="component" value="Unplaced"/>
</dbReference>
<dbReference type="InterPro" id="IPR001870">
    <property type="entry name" value="B30.2/SPRY"/>
</dbReference>
<evidence type="ECO:0000259" key="8">
    <source>
        <dbReference type="PROSITE" id="PS50188"/>
    </source>
</evidence>
<evidence type="ECO:0000256" key="4">
    <source>
        <dbReference type="ARBA" id="ARBA00022737"/>
    </source>
</evidence>
<dbReference type="PROSITE" id="PS50188">
    <property type="entry name" value="B302_SPRY"/>
    <property type="match status" value="1"/>
</dbReference>
<reference evidence="9" key="2">
    <citation type="submission" date="2025-09" db="UniProtKB">
        <authorList>
            <consortium name="Ensembl"/>
        </authorList>
    </citation>
    <scope>IDENTIFICATION</scope>
</reference>
<keyword evidence="10" id="KW-1185">Reference proteome</keyword>
<evidence type="ECO:0000313" key="9">
    <source>
        <dbReference type="Ensembl" id="ENSNMLP00000004117.1"/>
    </source>
</evidence>
<dbReference type="Pfam" id="PF17776">
    <property type="entry name" value="NLRC4_HD2"/>
    <property type="match status" value="1"/>
</dbReference>
<dbReference type="SUPFAM" id="SSF52047">
    <property type="entry name" value="RNI-like"/>
    <property type="match status" value="1"/>
</dbReference>
<dbReference type="GO" id="GO:0005524">
    <property type="term" value="F:ATP binding"/>
    <property type="evidence" value="ECO:0007669"/>
    <property type="project" value="UniProtKB-KW"/>
</dbReference>
<keyword evidence="6" id="KW-0067">ATP-binding</keyword>
<keyword evidence="7" id="KW-0812">Transmembrane</keyword>
<dbReference type="Pfam" id="PF13765">
    <property type="entry name" value="PRY"/>
    <property type="match status" value="1"/>
</dbReference>
<reference evidence="9" key="1">
    <citation type="submission" date="2025-08" db="UniProtKB">
        <authorList>
            <consortium name="Ensembl"/>
        </authorList>
    </citation>
    <scope>IDENTIFICATION</scope>
</reference>
<dbReference type="InterPro" id="IPR003877">
    <property type="entry name" value="SPRY_dom"/>
</dbReference>
<dbReference type="SMART" id="SM00589">
    <property type="entry name" value="PRY"/>
    <property type="match status" value="1"/>
</dbReference>
<dbReference type="Pfam" id="PF13516">
    <property type="entry name" value="LRR_6"/>
    <property type="match status" value="2"/>
</dbReference>
<dbReference type="InterPro" id="IPR041267">
    <property type="entry name" value="NLRP_HD2"/>
</dbReference>
<feature type="domain" description="B30.2/SPRY" evidence="8">
    <location>
        <begin position="517"/>
        <end position="723"/>
    </location>
</feature>
<evidence type="ECO:0000313" key="10">
    <source>
        <dbReference type="Proteomes" id="UP000694523"/>
    </source>
</evidence>
<dbReference type="SMART" id="SM00368">
    <property type="entry name" value="LRR_RI"/>
    <property type="match status" value="6"/>
</dbReference>
<dbReference type="InterPro" id="IPR043136">
    <property type="entry name" value="B30.2/SPRY_sf"/>
</dbReference>
<dbReference type="SMART" id="SM00449">
    <property type="entry name" value="SPRY"/>
    <property type="match status" value="1"/>
</dbReference>
<name>A0A8C6SDE6_9GOBI</name>
<comment type="subcellular location">
    <subcellularLocation>
        <location evidence="1">Cytoplasm</location>
    </subcellularLocation>
</comment>
<feature type="transmembrane region" description="Helical" evidence="7">
    <location>
        <begin position="40"/>
        <end position="61"/>
    </location>
</feature>
<evidence type="ECO:0000256" key="2">
    <source>
        <dbReference type="ARBA" id="ARBA00022490"/>
    </source>
</evidence>
<dbReference type="AlphaFoldDB" id="A0A8C6SDE6"/>
<protein>
    <recommendedName>
        <fullName evidence="8">B30.2/SPRY domain-containing protein</fullName>
    </recommendedName>
</protein>
<evidence type="ECO:0000256" key="3">
    <source>
        <dbReference type="ARBA" id="ARBA00022614"/>
    </source>
</evidence>
<accession>A0A8C6SDE6</accession>
<dbReference type="InterPro" id="IPR051261">
    <property type="entry name" value="NLR"/>
</dbReference>
<dbReference type="InterPro" id="IPR001611">
    <property type="entry name" value="Leu-rich_rpt"/>
</dbReference>
<dbReference type="Ensembl" id="ENSNMLT00000004724.1">
    <property type="protein sequence ID" value="ENSNMLP00000004117.1"/>
    <property type="gene ID" value="ENSNMLG00000003038.1"/>
</dbReference>
<dbReference type="PRINTS" id="PR01407">
    <property type="entry name" value="BUTYPHLNCDUF"/>
</dbReference>
<dbReference type="PANTHER" id="PTHR24106">
    <property type="entry name" value="NACHT, LRR AND CARD DOMAINS-CONTAINING"/>
    <property type="match status" value="1"/>
</dbReference>
<sequence length="727" mass="82424">MVTEVRGFSDEQKEQYFRNRFRDEQQATAVISHIKSIRSLYIMCYIPVFCWILSVIIQKLLEQTEKPKLPKTLTEMYVHFLVVQAKVKNIKYHEGTGADFHWTPETREMVRSLGKLAFEQLQKGNLIFYESDLSECGLDAEEIARYSGVFTQVFREEPGLYQDKVYCFIHLTVQEFLAALHVHQTFFSSGENLLSPYHQSVRDFYNSSVRESLYCSNGQLDLFMRFLLGLSLPTNQSLLQGLVTQTGGDIINCLNVQYIKKKINKKCLSEENRLNLLHCLNELNDHSLEEQIQLSIKKGHINPSISPAQWSALCFLLLSTDREVFDLKKYHASEEVLLKLLPVVQASKKALLSDCNLTEHSCAALSSLLSSESCTLKVLDLSNNPILDSGVEQLCEGLKSATCTLEILSLSCCNLTEHSCGLLSSVLTRSCLKHLDLSNNHLQNSGLDLLCAGLKSAPCRLQSLRVSRCLVSEEGVAALVSALSSSSSLKELDLTNNNLSLCTQLTTLQGLVHTLRVEPTEVEWLSRPSLTKYYCNLSLDPNSAHKALSVYEDRRRVSHNALKYLWFGDDQPDRFEHFTQVLCASPLTGRCYWEVEWSGSVDIVISYRKIRRKGEAEEQEFGANDNSWCLRINSEGYTVRHNKMQTLLPSSWFGQMTHSLFLSGRVGVFLDCEAGSLSFFKCSSGQFTHLYTFRSTFMEPLYAGFGLCWHLNGSSVSLVNVRREEQY</sequence>
<dbReference type="InterPro" id="IPR032675">
    <property type="entry name" value="LRR_dom_sf"/>
</dbReference>
<keyword evidence="2" id="KW-0963">Cytoplasm</keyword>
<evidence type="ECO:0000256" key="1">
    <source>
        <dbReference type="ARBA" id="ARBA00004496"/>
    </source>
</evidence>
<keyword evidence="4" id="KW-0677">Repeat</keyword>
<dbReference type="InterPro" id="IPR041075">
    <property type="entry name" value="NOD1/2_WH"/>
</dbReference>
<keyword evidence="7" id="KW-0472">Membrane</keyword>
<keyword evidence="7" id="KW-1133">Transmembrane helix</keyword>
<dbReference type="InterPro" id="IPR013320">
    <property type="entry name" value="ConA-like_dom_sf"/>
</dbReference>
<evidence type="ECO:0000256" key="5">
    <source>
        <dbReference type="ARBA" id="ARBA00022741"/>
    </source>
</evidence>
<dbReference type="Gene3D" id="2.60.120.920">
    <property type="match status" value="1"/>
</dbReference>